<dbReference type="Gene3D" id="1.10.443.10">
    <property type="entry name" value="Intergrase catalytic core"/>
    <property type="match status" value="1"/>
</dbReference>
<feature type="region of interest" description="Disordered" evidence="2">
    <location>
        <begin position="2236"/>
        <end position="2256"/>
    </location>
</feature>
<feature type="region of interest" description="Disordered" evidence="2">
    <location>
        <begin position="2613"/>
        <end position="2651"/>
    </location>
</feature>
<accession>A0ABN9X084</accession>
<feature type="compositionally biased region" description="Polar residues" evidence="2">
    <location>
        <begin position="4852"/>
        <end position="4868"/>
    </location>
</feature>
<feature type="compositionally biased region" description="Basic and acidic residues" evidence="2">
    <location>
        <begin position="4790"/>
        <end position="4799"/>
    </location>
</feature>
<feature type="region of interest" description="Disordered" evidence="2">
    <location>
        <begin position="3461"/>
        <end position="3514"/>
    </location>
</feature>
<feature type="region of interest" description="Disordered" evidence="2">
    <location>
        <begin position="2680"/>
        <end position="2699"/>
    </location>
</feature>
<sequence length="4962" mass="539941">MAGPFAVRVLEWAGGVAGAYLSRCPACPAVPDCHCAACPACPALASCSCPPCPACPGCPGGTAAPAAPAWPPPESQSCPAPTEVERGGAPAWGGLGPGWWLVFGVLLGCLLGVLGQAVVRGGLSCARRLTKGEDYGDDSVDVAAVRFSGAWAAVPAGVPPERVYRFRQQPTAQERARALADAQAEAQAECQRIAGARGDPGLLANLVFLRPLPVPGGAAAAPRAPRIGPLQGAAPACIHILPDGVGIFVEHVDPADEAEFFDRAVATDARITPIRRNRQDRRERTWAEMTAVLKQESFGADWQLPGPRSSLWCIEFINQEGSGLLGHHERFKTACRLDWNSWGVFEHFNICQALTQGLLVDQLDGSNLIMVEYQFRRLQTIEFGHSERAREAESKSYQGKMSLEEQRAFAGTTRASSTLMICPELLDYVRTEVEREAKLAKNLRVAREEREAGAVSRSVRQRVGARAAVELDCDRAVRSLNGMFSHAPQPALGQGAPACAFVSRAQREAIDFVEESVRALGAPPPGLTPAEALRKLRVASWYDVDSAKLGSYRPDAISLPSGTVRPIPLETLWGSGGSDTVKDFISQNLLCSERAKQRLQGVGLERAYSDPALRRRGAYEEFIRMLQARGLVDFAESGIESVEAFFVEKKDQRLRMVIDCRRANAWFAEPAGVSLCTGDALSRLELGLNDELHIQGADLSDAFYHMGLPEELRGYFSFQPVRASAVGLKLLGGKPLGRGALVTPRLAVLPMGWSWALWWCQRVHERTSVEAGACPELRIADRRPPPPMTPGAHLEYVDNFIAIGTDSAWVAALARRVSTLRARGLEVKAEDHAGELPGESEALGWCIDRGRCVVRPTRARLWRARLAVRGVLGRGRLRGRDLEKLLGHLVFISLIKREGMSLFWSCYAFVRKCYDKETGLWPAVRRELEYWDGIAPLLWRSLRSPWTDELIVVDASEWGIGACAAPAPVSLVQRLGHVSERWRWHHGLAGSAPRRHAGAAAAAAALAGDPADAAPWMLGAEAVAAAGLPPRHAGGDGTQAAGAAEGAAESGFDEVPPDVIELPWRTVGRHRWRWPEESMPVAEARAVLHGLQHLVRASRHRGRRVVVLGDSLSAAGAVDRFRSSSCKMLRVTQAIAAVTLVTATTLHYRWLPSEWNAADNPSPPTCFLHTFHVEGLVWIIPGGGSLELCYEGPPGLSEITCLVFRCHVYERMARTQYFICRLQEISPTLRFDIGDLEIGMFGELTKLMSKPLPPIAMPTPQQQRADTQRRMGRMMMESSDDEAVTSDIGKGKGGRSSKGMASSKGKGKGTIVAQLQDATSSSNASQAQPLQDGSPDTSGGKSREAEGEESEDEGSSIEDSESEDAFDPDDIALSESDHEVNVDAKKPHTDFTMKQNWAHRNVDDQPADGAVPSKTGYAIFTWKDGDRWCPTPRVTMEQIGYAKKVEKRVEAKGSDAQGSNGKKKTRDDSPATGQDAKSPGSISAGGKSLGKGKSKGKKGKGMDDVKVDSKKGRSKGKSSKDVSDKQVGSTKGASKGKGNKVKGVQVEQDKRTMQSIISAVRPMCEKYEGFYAGRVGINLRPKLANGGWEVFIKDRSGQRFQRTSRQSEIGGEEGLRATVTEANNMMIKMADAEKAAAEMSKKRDTSKENGKPIEKPEENPESETSLAGESSPGPKEYCAQRAYSWGGHGDNFSAQGPHYGISGFKGTFKAIDEMGYEFGRPMGPTAEVAIAFMAPQQRANVSLANDKQGAAHSQRDKHWPLSNVVREQNQDAERNEVTGDPAGQKRKGGGGSEGTLAGTLGATIPGGKDSAQEISDDEEKKASEGKKESSKTHAQDCADNVFKCRRIAGSEKATSIELKKAFTSLSDVPDESNHIFASMSEFAGPPLTGDLVFSITYKVKRKTLARDKMFNRYLEKATKGEIDVSSEEAQVKRGLRELWEAAGADFTGAASYTAWATRNGLKKYDSRRECYLYYHTKKLEHFGTRKEGIMEKEKAMSDDGDMPQPAGSSGESDYGDCGGSSDDPSDDDDGHKKRNKEKRRRDDSSGSDSTSASKRKRNKAKDKEKGKSSKHKGSKDMETAGVRALELLALRQSIISGVPPCPAVSLACPLANLTCPPQGESWEPASSTHPRRAGGLSLGSRLGWGSAAPSRAAGVLLAPREMMIAHRPLPPLAAEGEWCADLAVGTLVRVSYAGETMDHTRVVLWSSRRMDQRRRVRGRHAYWVLSADGDVWEEDLSGRNAATGPSGGSLLDQATGNPPDGRRLYRFRARPSLDEVVELAAECRATMLRRGQAEAEGPTRVVLADGAVRPGHDYFPWLVAPRPWVLTEPLPGMPIGTVVDPLPVGALRDGSRALGLLPSCGRWARLEQVDEGQIVEWAAKRTKELLLDLGAEPDAMGAAEPVGGTETPPLREARSSGGDRLGEKLGLTAEEPAESAAGKDDASGDARTLWVDWDEQGERRKEFKRAVAESSDVKWDHHRLPADRTCLHTCKMMVNLSGSPRAWLERFLREKGIASTDRVAHELQVLCDILEEAGEFDQINLGGLACLEVAALRLNLLVDAHKSGPASYSNAKYLSPLTDVDQLMAPGLRSHVSRRAKEEYELMQGDRKAEAVAAGAAGARVPPREGADDSAKGGKGGGGGGRGMTDQSQPAEWAPAGWANTSARRAPLALASGDRDLFPLPRLARPPASRGGSRARIAGARRRREHELVNGAIDSLNWLAGWEPDDVGPPRSLDAMGGKHAGIVQWVASEALRRQAAAPSPCPSQEASLSALLKGCSIYDTSGSPRNLASFVRERVSLPPSVVGCLQVDDIVGEAGRTYLKENQKRMRRPIEEIDFDSLPTPYFDPLLKRNKKMYHNFLKDLSSRGLLLATLSPAEQAGLFFVKKADSDKMRMIVDARRANAWFGVPPSVQLLSCEGFGRVEVKLPEGVAFGSARGEELLNGFKLFLGMTDVKDCFYRMRIPVSLAKFFSLPAAPAHVLGLEGHELEGARLGCDTLVFPCIGALPMGFSWSLFLAQDANEERVVRSDPWPGGDTAVSERVLMSDRGPPLVVEVEPGLHGGAYVYVDNMGVLAPSEGLAKSALESWTGLFEGVGLDLHKSSVGSGACEALGTKLDLELMRSGVSDGRFWKVYLGLGGLLARGRATGRALEVVLGHCTFCGLALRGSLSCWHASYRFIQRHYLEPARLWAEVVKEIKMFRGLLTLMVQDWWRPWNCCVLQTDASESGWGMAQSFWPQHVVEQVGRLPERARFRSALGRPARESALAAANLAWDSSGALCSFEDMKNPDSLASDPLSSWELDPGFAEVPWQWLRKGAWETVRSGVWRFAEDILILEARALVKSIQRLAKTAHGVCVRQLFLSDNMSVVLSFSRARSSRFSLLVQIRRFYAYAIALGLTARVLAEPVPQARTPPQRAGARRPAARTRALAGAAAQAGSRSDPSGARAIASPGALGRTRVLVPAPLLPSRKRASQAGRHLSALDERDANGLDLAGDAGEDAEGDSSSSGSDSVVEQLGRTRARMRQLRARRAHRRAKLYADAILAAQGEGVSLLETLAVTQATQVRYQRYLDRFYSRAGLSRREILAKPDTEIDELMCNYMTEKYLQGEQSNYGDQTVAAWVSANPDFGRVGGRKLPRTWRALKAWRRLTPGRRRKALALPVWCGLAWRLAQRGHLRLGIFLMIGVSIYGRPSTLLAARRCDLVPPSPGVSRHWALLTHPLERKRPSKRGHFDEGCPLDSPYLQGLDEVFGRLASTTSKEPLWNFSYPEAATLLKEAAEDLGVAPVTLYQMRHSGASIDLAKGWRSLTSAQRRGEWTQAKSMHRYEHSSRLGSDYAKLDPRLRATCEEAERQLALILTGQYLGDLFAGCRAVSRAAEAEGFRARSWDVIYDAEWQDLLSPAVLRAIKSDARAGRLVAAAMAPPCQTFSLAHDRSRPVRSREKPWGFPASELTPADAEAVELGAIRVMLGKHSKRDSSRDANKGKRKAPGSLTEQALMEPLCPEIHEAIIGRGLRGPREILDPQGSDSHSKGKTKRKPEVVLAQNARVPKPKKFAKAKGQPKPAPKHPKAVPNPFPGMWSPGSRDEGVAWHRRPRPVSRVALQRAKLATAPVDAEVFTITRVFDAMGHRGNDLTNGLPIPLNQVCHSTISMTHAFNACWMSSKATGDSVARLVRQGQAPLGRPGSLPMLARARPPAAPPRTPTASATLTRSTFRRRRVAATAAAAARRRSAAVLLPGLSVLETGSITAATRAQYVEAFDGFQAWMARRGVQPTTLDDYDEQLVLRLDELYLDGEGIGAGQKLFASVLFFLGLTKAAGSPMARARRALRGFRRLAPPTSRLPLPFELLGALVNHLVSVSKLEAALVLWLSFELYLRPSEPYHIRATDLVRPARGRLGHDSWSVTLHAAETEVLSKTAEYDEALKLDLPRQELLGPTLEASVAARLGPDWRRLRPAAARGAAAGGRASGAAPEPLLFVITQREVSSALSAAARALGIEKFLPGLHPYMLRHGGASLDYGSKARSLVDVQRRGRWQSWHSVRRYEKGARLSQVLQMVPAAMQVFSGSGRLGRAIAAEGLPVLLWDICLGPEYDLLRPQKRGLIRSWVRSGLVIGIHLGTPCNTWSRARDIPPGPMPLRSDSFPLGLPDLSVKDQAKVDAGNVFMIFSAGLMHEAIRANIPASNENPQTSRLWLAPPFVRLLRSSAVTFTVTHFCQWGAPWRKATAFATVNLDMSRIGRALCKSSKRGVCSRTGLPHAQLHGKNVERVFKTKLAEAYPQRLCNALAQAYSNAVISHRRDHAGENADHNVPKKTGKKVGAAAAPPQSARSGSVQLMPCQRPCTPRAKGAAAESLPSGRKTPRSSKLQMTPESRRPSSVFSDGEGDSRSLAALSVYSDVGQQSRLTQLSRKTVTRHHLSTRELEEIQVEDWDSCRAPEERDELPQGAERHRPWQRRPHGPFDEGHGPEGDQGST</sequence>
<feature type="compositionally biased region" description="Gly residues" evidence="2">
    <location>
        <begin position="2633"/>
        <end position="2643"/>
    </location>
</feature>
<keyword evidence="1" id="KW-0233">DNA recombination</keyword>
<feature type="compositionally biased region" description="Low complexity" evidence="2">
    <location>
        <begin position="3421"/>
        <end position="3433"/>
    </location>
</feature>
<feature type="compositionally biased region" description="Basic and acidic residues" evidence="2">
    <location>
        <begin position="1768"/>
        <end position="1777"/>
    </location>
</feature>
<dbReference type="SUPFAM" id="SSF56672">
    <property type="entry name" value="DNA/RNA polymerases"/>
    <property type="match status" value="1"/>
</dbReference>
<feature type="region of interest" description="Disordered" evidence="2">
    <location>
        <begin position="1767"/>
        <end position="1835"/>
    </location>
</feature>
<feature type="region of interest" description="Disordered" evidence="2">
    <location>
        <begin position="4790"/>
        <end position="4873"/>
    </location>
</feature>
<evidence type="ECO:0000256" key="1">
    <source>
        <dbReference type="ARBA" id="ARBA00023172"/>
    </source>
</evidence>
<dbReference type="EMBL" id="CAUYUJ010019627">
    <property type="protein sequence ID" value="CAK0892556.1"/>
    <property type="molecule type" value="Genomic_DNA"/>
</dbReference>
<protein>
    <submittedName>
        <fullName evidence="3">Uncharacterized protein</fullName>
    </submittedName>
</protein>
<feature type="compositionally biased region" description="Acidic residues" evidence="2">
    <location>
        <begin position="1346"/>
        <end position="1372"/>
    </location>
</feature>
<dbReference type="PANTHER" id="PTHR33050:SF7">
    <property type="entry name" value="RIBONUCLEASE H"/>
    <property type="match status" value="1"/>
</dbReference>
<dbReference type="SUPFAM" id="SSF56349">
    <property type="entry name" value="DNA breaking-rejoining enzymes"/>
    <property type="match status" value="1"/>
</dbReference>
<keyword evidence="4" id="KW-1185">Reference proteome</keyword>
<proteinExistence type="predicted"/>
<feature type="compositionally biased region" description="Low complexity" evidence="2">
    <location>
        <begin position="1038"/>
        <end position="1050"/>
    </location>
</feature>
<feature type="region of interest" description="Disordered" evidence="2">
    <location>
        <begin position="1743"/>
        <end position="1762"/>
    </location>
</feature>
<feature type="compositionally biased region" description="Basic and acidic residues" evidence="2">
    <location>
        <begin position="1444"/>
        <end position="1453"/>
    </location>
</feature>
<evidence type="ECO:0000313" key="3">
    <source>
        <dbReference type="EMBL" id="CAK0892556.1"/>
    </source>
</evidence>
<dbReference type="PROSITE" id="PS01098">
    <property type="entry name" value="LIPASE_GDSL_SER"/>
    <property type="match status" value="1"/>
</dbReference>
<name>A0ABN9X084_9DINO</name>
<feature type="region of interest" description="Disordered" evidence="2">
    <location>
        <begin position="4009"/>
        <end position="4073"/>
    </location>
</feature>
<dbReference type="InterPro" id="IPR043502">
    <property type="entry name" value="DNA/RNA_pol_sf"/>
</dbReference>
<feature type="region of interest" description="Disordered" evidence="2">
    <location>
        <begin position="1444"/>
        <end position="1547"/>
    </location>
</feature>
<feature type="region of interest" description="Disordered" evidence="2">
    <location>
        <begin position="1251"/>
        <end position="1413"/>
    </location>
</feature>
<evidence type="ECO:0000313" key="4">
    <source>
        <dbReference type="Proteomes" id="UP001189429"/>
    </source>
</evidence>
<feature type="compositionally biased region" description="Basic and acidic residues" evidence="2">
    <location>
        <begin position="1818"/>
        <end position="1835"/>
    </location>
</feature>
<dbReference type="InterPro" id="IPR008265">
    <property type="entry name" value="Lipase_GDSL_AS"/>
</dbReference>
<feature type="compositionally biased region" description="Polar residues" evidence="2">
    <location>
        <begin position="1316"/>
        <end position="1337"/>
    </location>
</feature>
<feature type="compositionally biased region" description="Low complexity" evidence="2">
    <location>
        <begin position="1794"/>
        <end position="1807"/>
    </location>
</feature>
<feature type="compositionally biased region" description="Basic and acidic residues" evidence="2">
    <location>
        <begin position="4947"/>
        <end position="4956"/>
    </location>
</feature>
<feature type="region of interest" description="Disordered" evidence="2">
    <location>
        <begin position="4916"/>
        <end position="4962"/>
    </location>
</feature>
<feature type="compositionally biased region" description="Low complexity" evidence="2">
    <location>
        <begin position="2680"/>
        <end position="2698"/>
    </location>
</feature>
<dbReference type="InterPro" id="IPR013762">
    <property type="entry name" value="Integrase-like_cat_sf"/>
</dbReference>
<feature type="compositionally biased region" description="Basic residues" evidence="2">
    <location>
        <begin position="1490"/>
        <end position="1499"/>
    </location>
</feature>
<feature type="region of interest" description="Disordered" evidence="2">
    <location>
        <begin position="1633"/>
        <end position="1675"/>
    </location>
</feature>
<feature type="region of interest" description="Disordered" evidence="2">
    <location>
        <begin position="3965"/>
        <end position="3989"/>
    </location>
</feature>
<dbReference type="Proteomes" id="UP001189429">
    <property type="component" value="Unassembled WGS sequence"/>
</dbReference>
<feature type="region of interest" description="Disordered" evidence="2">
    <location>
        <begin position="1993"/>
        <end position="2078"/>
    </location>
</feature>
<dbReference type="InterPro" id="IPR011010">
    <property type="entry name" value="DNA_brk_join_enz"/>
</dbReference>
<feature type="region of interest" description="Disordered" evidence="2">
    <location>
        <begin position="1032"/>
        <end position="1051"/>
    </location>
</feature>
<reference evidence="3" key="1">
    <citation type="submission" date="2023-10" db="EMBL/GenBank/DDBJ databases">
        <authorList>
            <person name="Chen Y."/>
            <person name="Shah S."/>
            <person name="Dougan E. K."/>
            <person name="Thang M."/>
            <person name="Chan C."/>
        </authorList>
    </citation>
    <scope>NUCLEOTIDE SEQUENCE [LARGE SCALE GENOMIC DNA]</scope>
</reference>
<dbReference type="PANTHER" id="PTHR33050">
    <property type="entry name" value="REVERSE TRANSCRIPTASE DOMAIN-CONTAINING PROTEIN"/>
    <property type="match status" value="1"/>
</dbReference>
<comment type="caution">
    <text evidence="3">The sequence shown here is derived from an EMBL/GenBank/DDBJ whole genome shotgun (WGS) entry which is preliminary data.</text>
</comment>
<feature type="region of interest" description="Disordered" evidence="2">
    <location>
        <begin position="3405"/>
        <end position="3445"/>
    </location>
</feature>
<feature type="compositionally biased region" description="Basic and acidic residues" evidence="2">
    <location>
        <begin position="1500"/>
        <end position="1511"/>
    </location>
</feature>
<feature type="compositionally biased region" description="Basic and acidic residues" evidence="2">
    <location>
        <begin position="2622"/>
        <end position="2632"/>
    </location>
</feature>
<dbReference type="InterPro" id="IPR052055">
    <property type="entry name" value="Hepadnavirus_pol/RT"/>
</dbReference>
<organism evidence="3 4">
    <name type="scientific">Prorocentrum cordatum</name>
    <dbReference type="NCBI Taxonomy" id="2364126"/>
    <lineage>
        <taxon>Eukaryota</taxon>
        <taxon>Sar</taxon>
        <taxon>Alveolata</taxon>
        <taxon>Dinophyceae</taxon>
        <taxon>Prorocentrales</taxon>
        <taxon>Prorocentraceae</taxon>
        <taxon>Prorocentrum</taxon>
    </lineage>
</organism>
<feature type="compositionally biased region" description="Basic and acidic residues" evidence="2">
    <location>
        <begin position="1633"/>
        <end position="1658"/>
    </location>
</feature>
<feature type="region of interest" description="Disordered" evidence="2">
    <location>
        <begin position="2396"/>
        <end position="2443"/>
    </location>
</feature>
<evidence type="ECO:0000256" key="2">
    <source>
        <dbReference type="SAM" id="MobiDB-lite"/>
    </source>
</evidence>
<gene>
    <name evidence="3" type="ORF">PCOR1329_LOCUS72181</name>
</gene>
<feature type="compositionally biased region" description="Basic and acidic residues" evidence="2">
    <location>
        <begin position="1375"/>
        <end position="1391"/>
    </location>
</feature>